<sequence length="557" mass="61884">MKRSFDSSFVTESSSASISRTHSFHRRGVPLAAHPLHLPEEYNHLSYPQEQPLLTPTRYILADYTHDSDFQSNVWFQPAVTNSNQHWPRLSPPDGRPLTGLGITFEQPDGGGTIPYLLGSPPVLAPFSRLPGLQVQPRPLHPAVQQAPISEVAMKLPEEQVVQNQEAYSICPSADFAAAQSFVCRVPQDSSMLVDSQPNSPVGQRGTLDASMLSPDGPVIGLFPDINYRALEMQKLSPAVGINPEDITGEFPPPLTMPKIEDEEDAFMQIEPYPPTPTRMASPDIEADFPADAFSAIVSVLAESVKQENAPQILPVIAPIPRRAEYPPAILPIQPPSFASRTTIGLKASSSTYKPSIAPVTRSPLVCTQPRNLADGSPVPVQRPSPVLNAHEGVELMDLRTRADAFRRMNPGCELDKTFLQAFAGRLSERGELISEFRCYVKDCYQTNKRRDHILVHVGSHVEHRPFQCDECGMRFLRKNECKRHMSSHVGIKPYTCPICAPFQDKSFVRQDLLKRHIKVTHGAVPEQWPDRRKKPRLMAGAPTPELLQGDLIYMDD</sequence>
<dbReference type="SUPFAM" id="SSF57667">
    <property type="entry name" value="beta-beta-alpha zinc fingers"/>
    <property type="match status" value="1"/>
</dbReference>
<keyword evidence="1" id="KW-0479">Metal-binding</keyword>
<accession>A0A0C3PKV3</accession>
<dbReference type="SMART" id="SM00355">
    <property type="entry name" value="ZnF_C2H2"/>
    <property type="match status" value="3"/>
</dbReference>
<name>A0A0C3PKV3_PHLG1</name>
<feature type="domain" description="C2H2-type" evidence="6">
    <location>
        <begin position="437"/>
        <end position="466"/>
    </location>
</feature>
<dbReference type="OrthoDB" id="8117402at2759"/>
<dbReference type="InterPro" id="IPR036236">
    <property type="entry name" value="Znf_C2H2_sf"/>
</dbReference>
<keyword evidence="3 5" id="KW-0863">Zinc-finger</keyword>
<evidence type="ECO:0000256" key="1">
    <source>
        <dbReference type="ARBA" id="ARBA00022723"/>
    </source>
</evidence>
<evidence type="ECO:0000256" key="3">
    <source>
        <dbReference type="ARBA" id="ARBA00022771"/>
    </source>
</evidence>
<dbReference type="PROSITE" id="PS00028">
    <property type="entry name" value="ZINC_FINGER_C2H2_1"/>
    <property type="match status" value="1"/>
</dbReference>
<evidence type="ECO:0000313" key="7">
    <source>
        <dbReference type="EMBL" id="KIP07018.1"/>
    </source>
</evidence>
<dbReference type="Gene3D" id="3.30.160.60">
    <property type="entry name" value="Classic Zinc Finger"/>
    <property type="match status" value="2"/>
</dbReference>
<dbReference type="EMBL" id="KN840505">
    <property type="protein sequence ID" value="KIP07018.1"/>
    <property type="molecule type" value="Genomic_DNA"/>
</dbReference>
<gene>
    <name evidence="7" type="ORF">PHLGIDRAFT_433761</name>
</gene>
<evidence type="ECO:0000256" key="4">
    <source>
        <dbReference type="ARBA" id="ARBA00022833"/>
    </source>
</evidence>
<reference evidence="7 8" key="1">
    <citation type="journal article" date="2014" name="PLoS Genet.">
        <title>Analysis of the Phlebiopsis gigantea genome, transcriptome and secretome provides insight into its pioneer colonization strategies of wood.</title>
        <authorList>
            <person name="Hori C."/>
            <person name="Ishida T."/>
            <person name="Igarashi K."/>
            <person name="Samejima M."/>
            <person name="Suzuki H."/>
            <person name="Master E."/>
            <person name="Ferreira P."/>
            <person name="Ruiz-Duenas F.J."/>
            <person name="Held B."/>
            <person name="Canessa P."/>
            <person name="Larrondo L.F."/>
            <person name="Schmoll M."/>
            <person name="Druzhinina I.S."/>
            <person name="Kubicek C.P."/>
            <person name="Gaskell J.A."/>
            <person name="Kersten P."/>
            <person name="St John F."/>
            <person name="Glasner J."/>
            <person name="Sabat G."/>
            <person name="Splinter BonDurant S."/>
            <person name="Syed K."/>
            <person name="Yadav J."/>
            <person name="Mgbeahuruike A.C."/>
            <person name="Kovalchuk A."/>
            <person name="Asiegbu F.O."/>
            <person name="Lackner G."/>
            <person name="Hoffmeister D."/>
            <person name="Rencoret J."/>
            <person name="Gutierrez A."/>
            <person name="Sun H."/>
            <person name="Lindquist E."/>
            <person name="Barry K."/>
            <person name="Riley R."/>
            <person name="Grigoriev I.V."/>
            <person name="Henrissat B."/>
            <person name="Kues U."/>
            <person name="Berka R.M."/>
            <person name="Martinez A.T."/>
            <person name="Covert S.F."/>
            <person name="Blanchette R.A."/>
            <person name="Cullen D."/>
        </authorList>
    </citation>
    <scope>NUCLEOTIDE SEQUENCE [LARGE SCALE GENOMIC DNA]</scope>
    <source>
        <strain evidence="7 8">11061_1 CR5-6</strain>
    </source>
</reference>
<dbReference type="InterPro" id="IPR013087">
    <property type="entry name" value="Znf_C2H2_type"/>
</dbReference>
<keyword evidence="2" id="KW-0677">Repeat</keyword>
<feature type="domain" description="C2H2-type" evidence="6">
    <location>
        <begin position="467"/>
        <end position="494"/>
    </location>
</feature>
<dbReference type="FunFam" id="3.30.160.60:FF:000100">
    <property type="entry name" value="Zinc finger 45-like"/>
    <property type="match status" value="1"/>
</dbReference>
<dbReference type="AlphaFoldDB" id="A0A0C3PKV3"/>
<keyword evidence="4" id="KW-0862">Zinc</keyword>
<dbReference type="HOGENOM" id="CLU_033079_0_0_1"/>
<evidence type="ECO:0000259" key="6">
    <source>
        <dbReference type="PROSITE" id="PS50157"/>
    </source>
</evidence>
<evidence type="ECO:0000256" key="2">
    <source>
        <dbReference type="ARBA" id="ARBA00022737"/>
    </source>
</evidence>
<evidence type="ECO:0000313" key="8">
    <source>
        <dbReference type="Proteomes" id="UP000053257"/>
    </source>
</evidence>
<protein>
    <recommendedName>
        <fullName evidence="6">C2H2-type domain-containing protein</fullName>
    </recommendedName>
</protein>
<dbReference type="PANTHER" id="PTHR23235">
    <property type="entry name" value="KRUEPPEL-LIKE TRANSCRIPTION FACTOR"/>
    <property type="match status" value="1"/>
</dbReference>
<proteinExistence type="predicted"/>
<evidence type="ECO:0000256" key="5">
    <source>
        <dbReference type="PROSITE-ProRule" id="PRU00042"/>
    </source>
</evidence>
<dbReference type="Proteomes" id="UP000053257">
    <property type="component" value="Unassembled WGS sequence"/>
</dbReference>
<keyword evidence="8" id="KW-1185">Reference proteome</keyword>
<dbReference type="GO" id="GO:0008270">
    <property type="term" value="F:zinc ion binding"/>
    <property type="evidence" value="ECO:0007669"/>
    <property type="project" value="UniProtKB-KW"/>
</dbReference>
<organism evidence="7 8">
    <name type="scientific">Phlebiopsis gigantea (strain 11061_1 CR5-6)</name>
    <name type="common">White-rot fungus</name>
    <name type="synonym">Peniophora gigantea</name>
    <dbReference type="NCBI Taxonomy" id="745531"/>
    <lineage>
        <taxon>Eukaryota</taxon>
        <taxon>Fungi</taxon>
        <taxon>Dikarya</taxon>
        <taxon>Basidiomycota</taxon>
        <taxon>Agaricomycotina</taxon>
        <taxon>Agaricomycetes</taxon>
        <taxon>Polyporales</taxon>
        <taxon>Phanerochaetaceae</taxon>
        <taxon>Phlebiopsis</taxon>
    </lineage>
</organism>
<dbReference type="STRING" id="745531.A0A0C3PKV3"/>
<dbReference type="PROSITE" id="PS50157">
    <property type="entry name" value="ZINC_FINGER_C2H2_2"/>
    <property type="match status" value="2"/>
</dbReference>